<proteinExistence type="predicted"/>
<reference evidence="2 3" key="1">
    <citation type="journal article" date="2018" name="Arch. Microbiol.">
        <title>New insights into the metabolic potential of the phototrophic purple bacterium Rhodopila globiformis DSM 161(T) from its draft genome sequence and evidence for a vanadium-dependent nitrogenase.</title>
        <authorList>
            <person name="Imhoff J.F."/>
            <person name="Rahn T."/>
            <person name="Kunzel S."/>
            <person name="Neulinger S.C."/>
        </authorList>
    </citation>
    <scope>NUCLEOTIDE SEQUENCE [LARGE SCALE GENOMIC DNA]</scope>
    <source>
        <strain evidence="2 3">DSM 161</strain>
    </source>
</reference>
<organism evidence="2 3">
    <name type="scientific">Rhodopila globiformis</name>
    <name type="common">Rhodopseudomonas globiformis</name>
    <dbReference type="NCBI Taxonomy" id="1071"/>
    <lineage>
        <taxon>Bacteria</taxon>
        <taxon>Pseudomonadati</taxon>
        <taxon>Pseudomonadota</taxon>
        <taxon>Alphaproteobacteria</taxon>
        <taxon>Acetobacterales</taxon>
        <taxon>Acetobacteraceae</taxon>
        <taxon>Rhodopila</taxon>
    </lineage>
</organism>
<dbReference type="Proteomes" id="UP000239724">
    <property type="component" value="Unassembled WGS sequence"/>
</dbReference>
<evidence type="ECO:0000313" key="3">
    <source>
        <dbReference type="Proteomes" id="UP000239724"/>
    </source>
</evidence>
<dbReference type="OrthoDB" id="7486157at2"/>
<accession>A0A2S6MU50</accession>
<dbReference type="EMBL" id="NHRY01000276">
    <property type="protein sequence ID" value="PPQ25886.1"/>
    <property type="molecule type" value="Genomic_DNA"/>
</dbReference>
<evidence type="ECO:0000313" key="2">
    <source>
        <dbReference type="EMBL" id="PPQ25886.1"/>
    </source>
</evidence>
<feature type="region of interest" description="Disordered" evidence="1">
    <location>
        <begin position="152"/>
        <end position="174"/>
    </location>
</feature>
<protein>
    <submittedName>
        <fullName evidence="2">Uncharacterized protein</fullName>
    </submittedName>
</protein>
<dbReference type="AlphaFoldDB" id="A0A2S6MU50"/>
<name>A0A2S6MU50_RHOGL</name>
<comment type="caution">
    <text evidence="2">The sequence shown here is derived from an EMBL/GenBank/DDBJ whole genome shotgun (WGS) entry which is preliminary data.</text>
</comment>
<evidence type="ECO:0000256" key="1">
    <source>
        <dbReference type="SAM" id="MobiDB-lite"/>
    </source>
</evidence>
<sequence>MAKRPAAPRKARPDPTDGLLIALAESVLADYFFDPDTEEEYKTRLSAAKLAGNESLVLNEETFELIDGDCDVRIEALKTWTAFRVSAAYNAFAMTVEGLWSFEHETLQQAKVVSRSGSKDEIEAVVDDLLDELEGPDLDDEEMEDLLGALEDEDEAPLIGDDPTEPPPATGTERSRIKAIARKLARSRDGELTIEDRTWLEQMPQTLPVITEGLIEAASTDGKQRDDKLVTSYMQMLSLQLEFVRYRLDRGWDWAERMLDDYQQTLIKLGEAKTLPQEDWFLMASALTEARVPVSEEMQTALATAGFTLQELEPTADMQGMLRGFLDELANMLTSPFEVVETLRRSSALMPATLRGFLATELALSSQPMLRDAVPLMLLDDDSAVRRDAARALEQAARPDTLSPDALRRIIAVRSWIPPADRPAVDSAVRKARVAGVQIGSWPEAPADIEYYATMIDGSGAQSVLTLSRGGKKGVFGGVLLRHGTGVMDAWIDVDLGRSKVNRLLKDAQMGGIFTRVDKSYVDATIQHAIATGIEHNAVPPEPLLQVAEVAGGSEWKDRRLDPKAEAERLFHELKLDEAPEGGIAALHEHGLRWMEEDPIIGSWFEDGPEISKLLAGLPRSDRKGMMQRVMAEILPPERAAWGERFLLMALWAQASTEAKYRDRTADLAVVAHALLEDDPLEVIPVMGLIAAQTVRAYLEGGW</sequence>
<dbReference type="RefSeq" id="WP_104523211.1">
    <property type="nucleotide sequence ID" value="NZ_NHRY01000276.1"/>
</dbReference>
<gene>
    <name evidence="2" type="ORF">CCS01_31435</name>
</gene>
<keyword evidence="3" id="KW-1185">Reference proteome</keyword>